<reference evidence="2" key="1">
    <citation type="submission" date="2019-06" db="EMBL/GenBank/DDBJ databases">
        <authorList>
            <person name="Murdoch R.W."/>
            <person name="Fathepure B."/>
        </authorList>
    </citation>
    <scope>NUCLEOTIDE SEQUENCE</scope>
</reference>
<dbReference type="EC" id="5.3.2.5" evidence="2"/>
<sequence>MSEHLTATYEIRPGRGESAEERAQDIALEQTVELPEALVPAPAAGMVGEVLSVEASGRNVWQARIRFPVAATAAEWPQLINLLFGNISLKRGLRLVGVDWPQTLLDTFGGPGTGTAGLRALTGVPGRALLATALKPMGLSAGDLAERCSAFARGGVDIIKDDHGLTDQAAAPFGERLARCQAAVTDANAATGRRCQYFPNVTAQRTTLMARARAAREAGCAGVLVNPWLTGMDAIAWLRDEPGLAVMAHPSLTGGLFSPRHGISAPLLLGELFRLAGSDAVIYPNRDGRFGFSLARCERINERLRRPLGGLRAAMPTPGGGLDVTRIGAWARHYGRDTLFLVGGSLYARGDIAAASARLIDALEHAHDE</sequence>
<evidence type="ECO:0000313" key="2">
    <source>
        <dbReference type="EMBL" id="QEA05472.1"/>
    </source>
</evidence>
<dbReference type="AlphaFoldDB" id="A0A5B8RDF2"/>
<dbReference type="InterPro" id="IPR000685">
    <property type="entry name" value="RuBisCO_lsu_C"/>
</dbReference>
<evidence type="ECO:0000259" key="1">
    <source>
        <dbReference type="Pfam" id="PF00016"/>
    </source>
</evidence>
<dbReference type="SFLD" id="SFLDG00301">
    <property type="entry name" value="RuBisCO-like_proteins"/>
    <property type="match status" value="1"/>
</dbReference>
<dbReference type="InterPro" id="IPR036422">
    <property type="entry name" value="RuBisCO_lsu_N_sf"/>
</dbReference>
<dbReference type="InterPro" id="IPR036376">
    <property type="entry name" value="RuBisCO_lsu_C_sf"/>
</dbReference>
<dbReference type="PANTHER" id="PTHR42704">
    <property type="entry name" value="RIBULOSE BISPHOSPHATE CARBOXYLASE"/>
    <property type="match status" value="1"/>
</dbReference>
<dbReference type="SFLD" id="SFLDS00014">
    <property type="entry name" value="RuBisCO"/>
    <property type="match status" value="1"/>
</dbReference>
<keyword evidence="2" id="KW-0413">Isomerase</keyword>
<dbReference type="SUPFAM" id="SSF54966">
    <property type="entry name" value="RuBisCO, large subunit, small (N-terminal) domain"/>
    <property type="match status" value="1"/>
</dbReference>
<dbReference type="GO" id="GO:0000287">
    <property type="term" value="F:magnesium ion binding"/>
    <property type="evidence" value="ECO:0007669"/>
    <property type="project" value="InterPro"/>
</dbReference>
<dbReference type="SUPFAM" id="SSF51649">
    <property type="entry name" value="RuBisCo, C-terminal domain"/>
    <property type="match status" value="1"/>
</dbReference>
<name>A0A5B8RDF2_9ZZZZ</name>
<protein>
    <submittedName>
        <fullName evidence="2">2,3-diketo-5-methylthiopentyl-1-phosphate enolase</fullName>
        <ecNumber evidence="2">5.3.2.5</ecNumber>
    </submittedName>
</protein>
<dbReference type="GO" id="GO:0015977">
    <property type="term" value="P:carbon fixation"/>
    <property type="evidence" value="ECO:0007669"/>
    <property type="project" value="InterPro"/>
</dbReference>
<dbReference type="GO" id="GO:0016853">
    <property type="term" value="F:isomerase activity"/>
    <property type="evidence" value="ECO:0007669"/>
    <property type="project" value="UniProtKB-KW"/>
</dbReference>
<dbReference type="GO" id="GO:0016984">
    <property type="term" value="F:ribulose-bisphosphate carboxylase activity"/>
    <property type="evidence" value="ECO:0007669"/>
    <property type="project" value="InterPro"/>
</dbReference>
<organism evidence="2">
    <name type="scientific">uncultured organism</name>
    <dbReference type="NCBI Taxonomy" id="155900"/>
    <lineage>
        <taxon>unclassified sequences</taxon>
        <taxon>environmental samples</taxon>
    </lineage>
</organism>
<dbReference type="InterPro" id="IPR033966">
    <property type="entry name" value="RuBisCO"/>
</dbReference>
<dbReference type="PANTHER" id="PTHR42704:SF17">
    <property type="entry name" value="RIBULOSE BISPHOSPHATE CARBOXYLASE LARGE CHAIN"/>
    <property type="match status" value="1"/>
</dbReference>
<proteinExistence type="predicted"/>
<dbReference type="Pfam" id="PF00016">
    <property type="entry name" value="RuBisCO_large"/>
    <property type="match status" value="1"/>
</dbReference>
<gene>
    <name evidence="2" type="primary">mtnW</name>
    <name evidence="2" type="ORF">KBTEX_01795</name>
</gene>
<dbReference type="Gene3D" id="3.30.70.150">
    <property type="entry name" value="RuBisCO large subunit, N-terminal domain"/>
    <property type="match status" value="1"/>
</dbReference>
<dbReference type="Gene3D" id="3.20.20.110">
    <property type="entry name" value="Ribulose bisphosphate carboxylase, large subunit, C-terminal domain"/>
    <property type="match status" value="1"/>
</dbReference>
<accession>A0A5B8RDF2</accession>
<dbReference type="EMBL" id="MN079102">
    <property type="protein sequence ID" value="QEA05472.1"/>
    <property type="molecule type" value="Genomic_DNA"/>
</dbReference>
<feature type="domain" description="Ribulose bisphosphate carboxylase large subunit C-terminal" evidence="1">
    <location>
        <begin position="123"/>
        <end position="280"/>
    </location>
</feature>
<dbReference type="CDD" id="cd08210">
    <property type="entry name" value="RLP_RrRLP"/>
    <property type="match status" value="1"/>
</dbReference>